<dbReference type="EMBL" id="KN838833">
    <property type="protein sequence ID" value="KIJ93620.1"/>
    <property type="molecule type" value="Genomic_DNA"/>
</dbReference>
<reference evidence="2" key="2">
    <citation type="submission" date="2015-01" db="EMBL/GenBank/DDBJ databases">
        <title>Evolutionary Origins and Diversification of the Mycorrhizal Mutualists.</title>
        <authorList>
            <consortium name="DOE Joint Genome Institute"/>
            <consortium name="Mycorrhizal Genomics Consortium"/>
            <person name="Kohler A."/>
            <person name="Kuo A."/>
            <person name="Nagy L.G."/>
            <person name="Floudas D."/>
            <person name="Copeland A."/>
            <person name="Barry K.W."/>
            <person name="Cichocki N."/>
            <person name="Veneault-Fourrey C."/>
            <person name="LaButti K."/>
            <person name="Lindquist E.A."/>
            <person name="Lipzen A."/>
            <person name="Lundell T."/>
            <person name="Morin E."/>
            <person name="Murat C."/>
            <person name="Riley R."/>
            <person name="Ohm R."/>
            <person name="Sun H."/>
            <person name="Tunlid A."/>
            <person name="Henrissat B."/>
            <person name="Grigoriev I.V."/>
            <person name="Hibbett D.S."/>
            <person name="Martin F."/>
        </authorList>
    </citation>
    <scope>NUCLEOTIDE SEQUENCE [LARGE SCALE GENOMIC DNA]</scope>
    <source>
        <strain evidence="2">LaAM-08-1</strain>
    </source>
</reference>
<sequence>MVTTRIKHTDKYATKTGIPIFSLSTLNANTCTWFLLYHTWLEFQTGKHDVKGDQRTVGSQM</sequence>
<gene>
    <name evidence="1" type="ORF">K443DRAFT_684405</name>
</gene>
<accession>A0A0C9WQV4</accession>
<dbReference type="Proteomes" id="UP000054477">
    <property type="component" value="Unassembled WGS sequence"/>
</dbReference>
<evidence type="ECO:0000313" key="2">
    <source>
        <dbReference type="Proteomes" id="UP000054477"/>
    </source>
</evidence>
<keyword evidence="2" id="KW-1185">Reference proteome</keyword>
<evidence type="ECO:0000313" key="1">
    <source>
        <dbReference type="EMBL" id="KIJ93620.1"/>
    </source>
</evidence>
<organism evidence="1 2">
    <name type="scientific">Laccaria amethystina LaAM-08-1</name>
    <dbReference type="NCBI Taxonomy" id="1095629"/>
    <lineage>
        <taxon>Eukaryota</taxon>
        <taxon>Fungi</taxon>
        <taxon>Dikarya</taxon>
        <taxon>Basidiomycota</taxon>
        <taxon>Agaricomycotina</taxon>
        <taxon>Agaricomycetes</taxon>
        <taxon>Agaricomycetidae</taxon>
        <taxon>Agaricales</taxon>
        <taxon>Agaricineae</taxon>
        <taxon>Hydnangiaceae</taxon>
        <taxon>Laccaria</taxon>
    </lineage>
</organism>
<name>A0A0C9WQV4_9AGAR</name>
<dbReference type="AlphaFoldDB" id="A0A0C9WQV4"/>
<proteinExistence type="predicted"/>
<dbReference type="HOGENOM" id="CLU_2922970_0_0_1"/>
<protein>
    <submittedName>
        <fullName evidence="1">Uncharacterized protein</fullName>
    </submittedName>
</protein>
<reference evidence="1 2" key="1">
    <citation type="submission" date="2014-04" db="EMBL/GenBank/DDBJ databases">
        <authorList>
            <consortium name="DOE Joint Genome Institute"/>
            <person name="Kuo A."/>
            <person name="Kohler A."/>
            <person name="Nagy L.G."/>
            <person name="Floudas D."/>
            <person name="Copeland A."/>
            <person name="Barry K.W."/>
            <person name="Cichocki N."/>
            <person name="Veneault-Fourrey C."/>
            <person name="LaButti K."/>
            <person name="Lindquist E.A."/>
            <person name="Lipzen A."/>
            <person name="Lundell T."/>
            <person name="Morin E."/>
            <person name="Murat C."/>
            <person name="Sun H."/>
            <person name="Tunlid A."/>
            <person name="Henrissat B."/>
            <person name="Grigoriev I.V."/>
            <person name="Hibbett D.S."/>
            <person name="Martin F."/>
            <person name="Nordberg H.P."/>
            <person name="Cantor M.N."/>
            <person name="Hua S.X."/>
        </authorList>
    </citation>
    <scope>NUCLEOTIDE SEQUENCE [LARGE SCALE GENOMIC DNA]</scope>
    <source>
        <strain evidence="1 2">LaAM-08-1</strain>
    </source>
</reference>